<name>A0ABT8EXS7_9ACTN</name>
<keyword evidence="3" id="KW-1185">Reference proteome</keyword>
<gene>
    <name evidence="2" type="ORF">QWY29_16585</name>
</gene>
<evidence type="ECO:0000256" key="1">
    <source>
        <dbReference type="SAM" id="Phobius"/>
    </source>
</evidence>
<reference evidence="2" key="1">
    <citation type="submission" date="2023-06" db="EMBL/GenBank/DDBJ databases">
        <title>Draft genome sequence of Nocardioides sp. SOB72.</title>
        <authorList>
            <person name="Zhang G."/>
        </authorList>
    </citation>
    <scope>NUCLEOTIDE SEQUENCE</scope>
    <source>
        <strain evidence="2">SOB72</strain>
    </source>
</reference>
<protein>
    <submittedName>
        <fullName evidence="2">CU044_5270 family protein</fullName>
    </submittedName>
</protein>
<accession>A0ABT8EXS7</accession>
<dbReference type="InterPro" id="IPR047789">
    <property type="entry name" value="CU044_5270-like"/>
</dbReference>
<feature type="transmembrane region" description="Helical" evidence="1">
    <location>
        <begin position="59"/>
        <end position="85"/>
    </location>
</feature>
<comment type="caution">
    <text evidence="2">The sequence shown here is derived from an EMBL/GenBank/DDBJ whole genome shotgun (WGS) entry which is preliminary data.</text>
</comment>
<sequence>MNQPEHTPADRHDRTLLALREQLPPPRPITLSDDHRRALQRRTLAAARRTDRRREVVRTVAPAGLVVACLATAVALLATTLLGGAEPGPTDGPRPVAAAPAAASRLQAIAAVAGRAPTPAVGDDQFVYVRSAVVSNEAALGEAPDLGAVHEREIWLAQDPDAHGSRGSLIREDGQDWPIVTVGSDPAGARRPTYSWLASLPTDPDRLLDELEALAVPVDGQEPEQAVFDLMTGLVRETVLPPDLAAALYRAARLVPGVVLERGAEDAVGRRGVGISRTDERFRSRTLWVVDPGTGELLGTRDHLLGPDGEPMLFHATAVLERAVVDEPGREPAGGGRA</sequence>
<keyword evidence="1" id="KW-1133">Transmembrane helix</keyword>
<dbReference type="Proteomes" id="UP001168537">
    <property type="component" value="Unassembled WGS sequence"/>
</dbReference>
<keyword evidence="1" id="KW-0472">Membrane</keyword>
<dbReference type="NCBIfam" id="NF038083">
    <property type="entry name" value="CU044_5270_fam"/>
    <property type="match status" value="1"/>
</dbReference>
<keyword evidence="1" id="KW-0812">Transmembrane</keyword>
<proteinExistence type="predicted"/>
<dbReference type="RefSeq" id="WP_300962161.1">
    <property type="nucleotide sequence ID" value="NZ_JAUHJR010000008.1"/>
</dbReference>
<evidence type="ECO:0000313" key="2">
    <source>
        <dbReference type="EMBL" id="MDN4162987.1"/>
    </source>
</evidence>
<evidence type="ECO:0000313" key="3">
    <source>
        <dbReference type="Proteomes" id="UP001168537"/>
    </source>
</evidence>
<organism evidence="2 3">
    <name type="scientific">Nocardioides abyssi</name>
    <dbReference type="NCBI Taxonomy" id="3058370"/>
    <lineage>
        <taxon>Bacteria</taxon>
        <taxon>Bacillati</taxon>
        <taxon>Actinomycetota</taxon>
        <taxon>Actinomycetes</taxon>
        <taxon>Propionibacteriales</taxon>
        <taxon>Nocardioidaceae</taxon>
        <taxon>Nocardioides</taxon>
    </lineage>
</organism>
<dbReference type="EMBL" id="JAUHJR010000008">
    <property type="protein sequence ID" value="MDN4162987.1"/>
    <property type="molecule type" value="Genomic_DNA"/>
</dbReference>